<dbReference type="OMA" id="FEARIVM"/>
<feature type="coiled-coil region" evidence="5">
    <location>
        <begin position="1033"/>
        <end position="1060"/>
    </location>
</feature>
<dbReference type="FunCoup" id="F4PB11">
    <property type="interactions" value="15"/>
</dbReference>
<dbReference type="PROSITE" id="PS50297">
    <property type="entry name" value="ANK_REP_REGION"/>
    <property type="match status" value="1"/>
</dbReference>
<evidence type="ECO:0000259" key="7">
    <source>
        <dbReference type="PROSITE" id="PS51299"/>
    </source>
</evidence>
<dbReference type="Gene3D" id="1.25.40.20">
    <property type="entry name" value="Ankyrin repeat-containing domain"/>
    <property type="match status" value="1"/>
</dbReference>
<dbReference type="InterPro" id="IPR051642">
    <property type="entry name" value="SWI6-like"/>
</dbReference>
<keyword evidence="3" id="KW-0238">DNA-binding</keyword>
<dbReference type="PANTHER" id="PTHR43828:SF3">
    <property type="entry name" value="CHROMO DOMAIN-CONTAINING PROTEIN"/>
    <property type="match status" value="1"/>
</dbReference>
<keyword evidence="2 4" id="KW-0040">ANK repeat</keyword>
<evidence type="ECO:0000256" key="4">
    <source>
        <dbReference type="PROSITE-ProRule" id="PRU00023"/>
    </source>
</evidence>
<dbReference type="GeneID" id="18240933"/>
<keyword evidence="5" id="KW-0175">Coiled coil</keyword>
<name>F4PB11_BATDJ</name>
<dbReference type="EMBL" id="GL882891">
    <property type="protein sequence ID" value="EGF77772.1"/>
    <property type="molecule type" value="Genomic_DNA"/>
</dbReference>
<evidence type="ECO:0000256" key="1">
    <source>
        <dbReference type="ARBA" id="ARBA00022737"/>
    </source>
</evidence>
<dbReference type="PANTHER" id="PTHR43828">
    <property type="entry name" value="ASPARAGINASE"/>
    <property type="match status" value="1"/>
</dbReference>
<dbReference type="SUPFAM" id="SSF48403">
    <property type="entry name" value="Ankyrin repeat"/>
    <property type="match status" value="1"/>
</dbReference>
<dbReference type="FunFam" id="3.10.260.10:FF:000004">
    <property type="entry name" value="Transcription factor MBP1"/>
    <property type="match status" value="1"/>
</dbReference>
<evidence type="ECO:0000256" key="6">
    <source>
        <dbReference type="SAM" id="MobiDB-lite"/>
    </source>
</evidence>
<dbReference type="GO" id="GO:0030907">
    <property type="term" value="C:MBF transcription complex"/>
    <property type="evidence" value="ECO:0000318"/>
    <property type="project" value="GO_Central"/>
</dbReference>
<dbReference type="RefSeq" id="XP_006681729.1">
    <property type="nucleotide sequence ID" value="XM_006681666.1"/>
</dbReference>
<dbReference type="Proteomes" id="UP000007241">
    <property type="component" value="Unassembled WGS sequence"/>
</dbReference>
<dbReference type="HOGENOM" id="CLU_282270_0_0_1"/>
<feature type="domain" description="HTH APSES-type" evidence="7">
    <location>
        <begin position="18"/>
        <end position="124"/>
    </location>
</feature>
<feature type="compositionally biased region" description="Polar residues" evidence="6">
    <location>
        <begin position="209"/>
        <end position="233"/>
    </location>
</feature>
<feature type="compositionally biased region" description="Polar residues" evidence="6">
    <location>
        <begin position="241"/>
        <end position="252"/>
    </location>
</feature>
<feature type="compositionally biased region" description="Polar residues" evidence="6">
    <location>
        <begin position="312"/>
        <end position="336"/>
    </location>
</feature>
<dbReference type="AlphaFoldDB" id="F4PB11"/>
<feature type="repeat" description="ANK" evidence="4">
    <location>
        <begin position="742"/>
        <end position="774"/>
    </location>
</feature>
<proteinExistence type="predicted"/>
<evidence type="ECO:0000313" key="9">
    <source>
        <dbReference type="Proteomes" id="UP000007241"/>
    </source>
</evidence>
<dbReference type="GO" id="GO:0045944">
    <property type="term" value="P:positive regulation of transcription by RNA polymerase II"/>
    <property type="evidence" value="ECO:0000318"/>
    <property type="project" value="GO_Central"/>
</dbReference>
<keyword evidence="9" id="KW-1185">Reference proteome</keyword>
<feature type="compositionally biased region" description="Polar residues" evidence="6">
    <location>
        <begin position="269"/>
        <end position="286"/>
    </location>
</feature>
<dbReference type="InterPro" id="IPR002110">
    <property type="entry name" value="Ankyrin_rpt"/>
</dbReference>
<dbReference type="InterPro" id="IPR003163">
    <property type="entry name" value="Tscrpt_reg_HTH_APSES-type"/>
</dbReference>
<sequence>MPAHTPSPGDHSDEDSSVFCAVYSNVPVYETIKHNVVVMRRIEDDQLNATQILKLAGLAKSQRTKVLESQVHSGEHEKVQGGYGKYQGTWVPFETGRNLAIQFKVYDLIEPLLTFTSGTDPLYKRASYSKIDSNFLEFEPRRRGRPRKFLSPDFKDAIMTSPELPPIHTLASNSISISPRSVLKSTHALKSKSHSASVSTPSTAFATPLYSKTVTPPKSHVSSHNETRSSSARKSWGAPRSTATSLRASTHNSLSVNIDSHWEGDLSMDASNSEQQPAPTKHSTGQKSRKYAADLSNTSSMSSPEDIFGGESSDNSIGSTVVSSYSNHDSPDQLSASDDPDTELYESKRKGNPKRPSRRTSKTTSRTISPVHSEAALEPTNISNLMLATPADLSKSVDIENVSCPTKSKSKYRGRPNGSGSTKKSKESHYRSQKSTLSYYENAPPEIMVMPETPVTENISILENPTLPSKESVSSMHQCLSDLEDITAVPSHASPAAPLSLTLDNPPLHRLLFDEGDFSAPQTAPFVDPIELGEDSAKRSPSTFIPAPISKSAQVATPAERCREIILGIYVYGDDYVYETFQYLRDQNSQTGYDFNLVLDNQGCRAIHWAAACARVKMLRMLIYRGANTCLRSNGGETPLMRAVGSHNNYTLETFPDILGLLMPSLFSTDISGRTVLHYICFVGGHRSKRAQAKYYMHYVLKYMSYAQPCLNITTDLKMENHTETNSVAAMIEEFVNAQDSFGQTALHVAVRFRNHRLIQMLLRAGARRDICDKNGDTPLGIAGSSLRTILLLNRSVERLLVPELYDIDDFSDAATSIASVESDDDISTAKDGMASKNTGPFASVRNSFSCVLSQKALDAITRHDAAPTTNRLASSRYEVTAILKRQSQLDGLVKVAQDVGRKCSAVMYARRSTDIPLGIDALNSIKTTAICQDGVPSDPASTLLFFHQVACTHMQPAISTEQSSNKRGLNADDPTEHDAKRICVLPNNPMYTLVEGIESTSFEFTKPYQPCLMGDEKQANPDQPSSTYQPLLSSQLETVEHLQNQVAVLQMQSEILQTNNNALIQAVHKLHEQRHLKSSRYKTLIAWCMGVTTHTVDTAMQHLSSK</sequence>
<reference evidence="8 9" key="1">
    <citation type="submission" date="2009-12" db="EMBL/GenBank/DDBJ databases">
        <title>The draft genome of Batrachochytrium dendrobatidis.</title>
        <authorList>
            <consortium name="US DOE Joint Genome Institute (JGI-PGF)"/>
            <person name="Kuo A."/>
            <person name="Salamov A."/>
            <person name="Schmutz J."/>
            <person name="Lucas S."/>
            <person name="Pitluck S."/>
            <person name="Rosenblum E."/>
            <person name="Stajich J."/>
            <person name="Eisen M."/>
            <person name="Grigoriev I.V."/>
        </authorList>
    </citation>
    <scope>NUCLEOTIDE SEQUENCE [LARGE SCALE GENOMIC DNA]</scope>
    <source>
        <strain evidence="9">JAM81 / FGSC 10211</strain>
    </source>
</reference>
<evidence type="ECO:0000256" key="3">
    <source>
        <dbReference type="ARBA" id="ARBA00023125"/>
    </source>
</evidence>
<dbReference type="GO" id="GO:0033309">
    <property type="term" value="C:SBF transcription complex"/>
    <property type="evidence" value="ECO:0000318"/>
    <property type="project" value="GO_Central"/>
</dbReference>
<evidence type="ECO:0000256" key="2">
    <source>
        <dbReference type="ARBA" id="ARBA00023043"/>
    </source>
</evidence>
<dbReference type="InParanoid" id="F4PB11"/>
<feature type="region of interest" description="Disordered" evidence="6">
    <location>
        <begin position="400"/>
        <end position="439"/>
    </location>
</feature>
<dbReference type="PROSITE" id="PS50088">
    <property type="entry name" value="ANK_REPEAT"/>
    <property type="match status" value="2"/>
</dbReference>
<feature type="region of interest" description="Disordered" evidence="6">
    <location>
        <begin position="209"/>
        <end position="252"/>
    </location>
</feature>
<protein>
    <recommendedName>
        <fullName evidence="7">HTH APSES-type domain-containing protein</fullName>
    </recommendedName>
</protein>
<dbReference type="InterPro" id="IPR036887">
    <property type="entry name" value="HTH_APSES_sf"/>
</dbReference>
<organism evidence="8 9">
    <name type="scientific">Batrachochytrium dendrobatidis (strain JAM81 / FGSC 10211)</name>
    <name type="common">Frog chytrid fungus</name>
    <dbReference type="NCBI Taxonomy" id="684364"/>
    <lineage>
        <taxon>Eukaryota</taxon>
        <taxon>Fungi</taxon>
        <taxon>Fungi incertae sedis</taxon>
        <taxon>Chytridiomycota</taxon>
        <taxon>Chytridiomycota incertae sedis</taxon>
        <taxon>Chytridiomycetes</taxon>
        <taxon>Rhizophydiales</taxon>
        <taxon>Rhizophydiales incertae sedis</taxon>
        <taxon>Batrachochytrium</taxon>
    </lineage>
</organism>
<evidence type="ECO:0000313" key="8">
    <source>
        <dbReference type="EMBL" id="EGF77772.1"/>
    </source>
</evidence>
<dbReference type="SMART" id="SM01252">
    <property type="entry name" value="KilA-N"/>
    <property type="match status" value="1"/>
</dbReference>
<dbReference type="OrthoDB" id="6718656at2759"/>
<dbReference type="SUPFAM" id="SSF54616">
    <property type="entry name" value="DNA-binding domain of Mlu1-box binding protein MBP1"/>
    <property type="match status" value="1"/>
</dbReference>
<dbReference type="SMART" id="SM00248">
    <property type="entry name" value="ANK"/>
    <property type="match status" value="3"/>
</dbReference>
<dbReference type="InterPro" id="IPR018004">
    <property type="entry name" value="KilA/APSES_HTH"/>
</dbReference>
<dbReference type="GO" id="GO:0003677">
    <property type="term" value="F:DNA binding"/>
    <property type="evidence" value="ECO:0007669"/>
    <property type="project" value="UniProtKB-KW"/>
</dbReference>
<evidence type="ECO:0000256" key="5">
    <source>
        <dbReference type="SAM" id="Coils"/>
    </source>
</evidence>
<accession>F4PB11</accession>
<dbReference type="GO" id="GO:0001228">
    <property type="term" value="F:DNA-binding transcription activator activity, RNA polymerase II-specific"/>
    <property type="evidence" value="ECO:0000318"/>
    <property type="project" value="GO_Central"/>
</dbReference>
<dbReference type="STRING" id="684364.F4PB11"/>
<dbReference type="InterPro" id="IPR036770">
    <property type="entry name" value="Ankyrin_rpt-contain_sf"/>
</dbReference>
<dbReference type="Gene3D" id="3.10.260.10">
    <property type="entry name" value="Transcription regulator HTH, APSES-type DNA-binding domain"/>
    <property type="match status" value="1"/>
</dbReference>
<feature type="compositionally biased region" description="Basic residues" evidence="6">
    <location>
        <begin position="350"/>
        <end position="361"/>
    </location>
</feature>
<gene>
    <name evidence="8" type="ORF">BATDEDRAFT_35964</name>
</gene>
<dbReference type="Pfam" id="PF00023">
    <property type="entry name" value="Ank"/>
    <property type="match status" value="1"/>
</dbReference>
<feature type="repeat" description="ANK" evidence="4">
    <location>
        <begin position="602"/>
        <end position="634"/>
    </location>
</feature>
<dbReference type="PROSITE" id="PS51299">
    <property type="entry name" value="HTH_APSES"/>
    <property type="match status" value="1"/>
</dbReference>
<dbReference type="Pfam" id="PF12796">
    <property type="entry name" value="Ank_2"/>
    <property type="match status" value="1"/>
</dbReference>
<feature type="region of interest" description="Disordered" evidence="6">
    <location>
        <begin position="265"/>
        <end position="376"/>
    </location>
</feature>
<keyword evidence="1" id="KW-0677">Repeat</keyword>